<dbReference type="InterPro" id="IPR032808">
    <property type="entry name" value="DoxX"/>
</dbReference>
<feature type="transmembrane region" description="Helical" evidence="5">
    <location>
        <begin position="12"/>
        <end position="31"/>
    </location>
</feature>
<dbReference type="EMBL" id="MFEY01000007">
    <property type="protein sequence ID" value="OGE90099.1"/>
    <property type="molecule type" value="Genomic_DNA"/>
</dbReference>
<sequence length="180" mass="19898">MISHIPEPKISRLLFANTSSSWFWLIVRLYVGYEWFMAGWEKFHNPAWVGSNAGTAVKGFLMGALNKTSGAHPDVQGWYASFIQNAALPNTALLSHLITYGEIAVGVALILGIFTGIAAFFGTFMNLNFLLAGTVSTNPILLLLQLFLILAWRVAGWMGLDRWILPAFGTPWQPGKLIEK</sequence>
<feature type="transmembrane region" description="Helical" evidence="5">
    <location>
        <begin position="103"/>
        <end position="122"/>
    </location>
</feature>
<dbReference type="Proteomes" id="UP000177682">
    <property type="component" value="Unassembled WGS sequence"/>
</dbReference>
<dbReference type="Pfam" id="PF07681">
    <property type="entry name" value="DoxX"/>
    <property type="match status" value="1"/>
</dbReference>
<accession>A0A1F5PJR4</accession>
<dbReference type="PANTHER" id="PTHR39157">
    <property type="entry name" value="INTEGRAL MEMBRANE PROTEIN-RELATED"/>
    <property type="match status" value="1"/>
</dbReference>
<comment type="caution">
    <text evidence="6">The sequence shown here is derived from an EMBL/GenBank/DDBJ whole genome shotgun (WGS) entry which is preliminary data.</text>
</comment>
<keyword evidence="3 5" id="KW-1133">Transmembrane helix</keyword>
<evidence type="ECO:0000256" key="5">
    <source>
        <dbReference type="SAM" id="Phobius"/>
    </source>
</evidence>
<name>A0A1F5PJR4_9BACT</name>
<evidence type="ECO:0000256" key="4">
    <source>
        <dbReference type="ARBA" id="ARBA00023136"/>
    </source>
</evidence>
<keyword evidence="2 5" id="KW-0812">Transmembrane</keyword>
<evidence type="ECO:0000313" key="6">
    <source>
        <dbReference type="EMBL" id="OGE90099.1"/>
    </source>
</evidence>
<keyword evidence="4 5" id="KW-0472">Membrane</keyword>
<evidence type="ECO:0000256" key="3">
    <source>
        <dbReference type="ARBA" id="ARBA00022989"/>
    </source>
</evidence>
<organism evidence="6 7">
    <name type="scientific">Candidatus Doudnabacteria bacterium RIFCSPHIGHO2_12_FULL_48_16</name>
    <dbReference type="NCBI Taxonomy" id="1817838"/>
    <lineage>
        <taxon>Bacteria</taxon>
        <taxon>Candidatus Doudnaibacteriota</taxon>
    </lineage>
</organism>
<dbReference type="AlphaFoldDB" id="A0A1F5PJR4"/>
<reference evidence="6 7" key="1">
    <citation type="journal article" date="2016" name="Nat. Commun.">
        <title>Thousands of microbial genomes shed light on interconnected biogeochemical processes in an aquifer system.</title>
        <authorList>
            <person name="Anantharaman K."/>
            <person name="Brown C.T."/>
            <person name="Hug L.A."/>
            <person name="Sharon I."/>
            <person name="Castelle C.J."/>
            <person name="Probst A.J."/>
            <person name="Thomas B.C."/>
            <person name="Singh A."/>
            <person name="Wilkins M.J."/>
            <person name="Karaoz U."/>
            <person name="Brodie E.L."/>
            <person name="Williams K.H."/>
            <person name="Hubbard S.S."/>
            <person name="Banfield J.F."/>
        </authorList>
    </citation>
    <scope>NUCLEOTIDE SEQUENCE [LARGE SCALE GENOMIC DNA]</scope>
</reference>
<protein>
    <submittedName>
        <fullName evidence="6">DoxX family protein</fullName>
    </submittedName>
</protein>
<feature type="transmembrane region" description="Helical" evidence="5">
    <location>
        <begin position="129"/>
        <end position="152"/>
    </location>
</feature>
<proteinExistence type="predicted"/>
<evidence type="ECO:0000256" key="1">
    <source>
        <dbReference type="ARBA" id="ARBA00004141"/>
    </source>
</evidence>
<gene>
    <name evidence="6" type="ORF">A3E29_03250</name>
</gene>
<dbReference type="GO" id="GO:0016020">
    <property type="term" value="C:membrane"/>
    <property type="evidence" value="ECO:0007669"/>
    <property type="project" value="UniProtKB-SubCell"/>
</dbReference>
<evidence type="ECO:0000313" key="7">
    <source>
        <dbReference type="Proteomes" id="UP000177682"/>
    </source>
</evidence>
<dbReference type="PANTHER" id="PTHR39157:SF1">
    <property type="entry name" value="DOXX FAMILY PROTEIN"/>
    <property type="match status" value="1"/>
</dbReference>
<evidence type="ECO:0000256" key="2">
    <source>
        <dbReference type="ARBA" id="ARBA00022692"/>
    </source>
</evidence>
<comment type="subcellular location">
    <subcellularLocation>
        <location evidence="1">Membrane</location>
        <topology evidence="1">Multi-pass membrane protein</topology>
    </subcellularLocation>
</comment>